<evidence type="ECO:0000313" key="2">
    <source>
        <dbReference type="EMBL" id="WRP18252.1"/>
    </source>
</evidence>
<evidence type="ECO:0000256" key="1">
    <source>
        <dbReference type="SAM" id="SignalP"/>
    </source>
</evidence>
<dbReference type="EMBL" id="CP141615">
    <property type="protein sequence ID" value="WRP18252.1"/>
    <property type="molecule type" value="Genomic_DNA"/>
</dbReference>
<gene>
    <name evidence="2" type="ORF">U7230_04395</name>
</gene>
<proteinExistence type="predicted"/>
<organism evidence="2 3">
    <name type="scientific">Carboxydichorda subterranea</name>
    <dbReference type="NCBI Taxonomy" id="3109565"/>
    <lineage>
        <taxon>Bacteria</taxon>
        <taxon>Bacillati</taxon>
        <taxon>Bacillota</taxon>
        <taxon>Limnochordia</taxon>
        <taxon>Limnochordales</taxon>
        <taxon>Geochordaceae</taxon>
        <taxon>Carboxydichorda</taxon>
    </lineage>
</organism>
<evidence type="ECO:0000313" key="3">
    <source>
        <dbReference type="Proteomes" id="UP001332192"/>
    </source>
</evidence>
<protein>
    <submittedName>
        <fullName evidence="2">Uncharacterized protein</fullName>
    </submittedName>
</protein>
<feature type="signal peptide" evidence="1">
    <location>
        <begin position="1"/>
        <end position="29"/>
    </location>
</feature>
<accession>A0ABZ1BZM5</accession>
<dbReference type="RefSeq" id="WP_324717523.1">
    <property type="nucleotide sequence ID" value="NZ_CP141615.1"/>
</dbReference>
<dbReference type="Proteomes" id="UP001332192">
    <property type="component" value="Chromosome"/>
</dbReference>
<feature type="chain" id="PRO_5047550088" evidence="1">
    <location>
        <begin position="30"/>
        <end position="153"/>
    </location>
</feature>
<reference evidence="2 3" key="1">
    <citation type="journal article" date="2024" name="Front. Microbiol.">
        <title>Novel thermophilic genera Geochorda gen. nov. and Carboxydochorda gen. nov. from the deep terrestrial subsurface reveal the ecophysiological diversity in the class Limnochordia.</title>
        <authorList>
            <person name="Karnachuk O.V."/>
            <person name="Lukina A.P."/>
            <person name="Avakyan M.R."/>
            <person name="Kadnikov V.V."/>
            <person name="Begmatov S."/>
            <person name="Beletsky A.V."/>
            <person name="Vlasova K.G."/>
            <person name="Novikov A.A."/>
            <person name="Shcherbakova V.A."/>
            <person name="Mardanov A.V."/>
            <person name="Ravin N.V."/>
        </authorList>
    </citation>
    <scope>NUCLEOTIDE SEQUENCE [LARGE SCALE GENOMIC DNA]</scope>
    <source>
        <strain evidence="2 3">L945</strain>
    </source>
</reference>
<sequence length="153" mass="16327">MAARRRKGFWVAATALVMLLGLLPAGALAEEAGGSAEPAPYATVELSGVVILRVREAGGWESVWARAEEIYRRINEAINQYGSELSPDMVTIASLQTGPALHVGEHLIVTVDEASARSNGASPETLARVWAANLKKALDRYLAVNSPAYPPVF</sequence>
<keyword evidence="3" id="KW-1185">Reference proteome</keyword>
<keyword evidence="1" id="KW-0732">Signal</keyword>
<name>A0ABZ1BZM5_9FIRM</name>